<gene>
    <name evidence="2" type="ORF">JKF63_03403</name>
</gene>
<sequence length="90" mass="9922">MSFAPDNVRETRSSSFGVSAGPATASASVDVFSSASAARIEELQRTLEVLYRDILFPFFEPVERLRVVTNRAIQLQDVVDAVEKETQSTL</sequence>
<dbReference type="EMBL" id="JAFJZO010000027">
    <property type="protein sequence ID" value="KAG5501573.1"/>
    <property type="molecule type" value="Genomic_DNA"/>
</dbReference>
<evidence type="ECO:0000313" key="3">
    <source>
        <dbReference type="Proteomes" id="UP000674318"/>
    </source>
</evidence>
<evidence type="ECO:0000313" key="2">
    <source>
        <dbReference type="EMBL" id="KAG5501573.1"/>
    </source>
</evidence>
<keyword evidence="3" id="KW-1185">Reference proteome</keyword>
<comment type="caution">
    <text evidence="2">The sequence shown here is derived from an EMBL/GenBank/DDBJ whole genome shotgun (WGS) entry which is preliminary data.</text>
</comment>
<evidence type="ECO:0000256" key="1">
    <source>
        <dbReference type="SAM" id="MobiDB-lite"/>
    </source>
</evidence>
<dbReference type="KEGG" id="phet:94289483"/>
<dbReference type="AlphaFoldDB" id="A0A836IIP4"/>
<proteinExistence type="predicted"/>
<feature type="region of interest" description="Disordered" evidence="1">
    <location>
        <begin position="1"/>
        <end position="25"/>
    </location>
</feature>
<dbReference type="GeneID" id="94289483"/>
<organism evidence="2 3">
    <name type="scientific">Porcisia hertigi</name>
    <dbReference type="NCBI Taxonomy" id="2761500"/>
    <lineage>
        <taxon>Eukaryota</taxon>
        <taxon>Discoba</taxon>
        <taxon>Euglenozoa</taxon>
        <taxon>Kinetoplastea</taxon>
        <taxon>Metakinetoplastina</taxon>
        <taxon>Trypanosomatida</taxon>
        <taxon>Trypanosomatidae</taxon>
        <taxon>Leishmaniinae</taxon>
        <taxon>Porcisia</taxon>
    </lineage>
</organism>
<accession>A0A836IIP4</accession>
<protein>
    <submittedName>
        <fullName evidence="2">Uncharacterized protein</fullName>
    </submittedName>
</protein>
<name>A0A836IIP4_9TRYP</name>
<dbReference type="Proteomes" id="UP000674318">
    <property type="component" value="Unassembled WGS sequence"/>
</dbReference>
<dbReference type="OrthoDB" id="273168at2759"/>
<dbReference type="RefSeq" id="XP_067756196.1">
    <property type="nucleotide sequence ID" value="XM_067899406.1"/>
</dbReference>
<reference evidence="2 3" key="1">
    <citation type="submission" date="2021-02" db="EMBL/GenBank/DDBJ databases">
        <title>Porcisia hertigi Genome sequencing and assembly.</title>
        <authorList>
            <person name="Almutairi H."/>
            <person name="Gatherer D."/>
        </authorList>
    </citation>
    <scope>NUCLEOTIDE SEQUENCE [LARGE SCALE GENOMIC DNA]</scope>
    <source>
        <strain evidence="2 3">C119</strain>
    </source>
</reference>